<proteinExistence type="predicted"/>
<sequence length="56" mass="5602">MSAAWIVLPAAACAGLAVMMWRRLIGPGRFARWAGGLGLGTLLVVAANNALGGGHG</sequence>
<evidence type="ECO:0000313" key="3">
    <source>
        <dbReference type="Proteomes" id="UP000663942"/>
    </source>
</evidence>
<name>A0ABX7SQY8_9CAUL</name>
<reference evidence="2 3" key="1">
    <citation type="submission" date="2020-09" db="EMBL/GenBank/DDBJ databases">
        <title>Brevundimonas sp. LVF1 isolated from an oligotrophic pond in Goettingen, Germany.</title>
        <authorList>
            <person name="Friedrich I."/>
            <person name="Klassen A."/>
            <person name="Neubauer H."/>
            <person name="Schneider D."/>
            <person name="Hertel R."/>
            <person name="Daniel R."/>
        </authorList>
    </citation>
    <scope>NUCLEOTIDE SEQUENCE [LARGE SCALE GENOMIC DNA]</scope>
    <source>
        <strain evidence="2 3">LVF1</strain>
    </source>
</reference>
<keyword evidence="1" id="KW-1133">Transmembrane helix</keyword>
<evidence type="ECO:0000313" key="2">
    <source>
        <dbReference type="EMBL" id="QTC89210.1"/>
    </source>
</evidence>
<dbReference type="RefSeq" id="WP_207826987.1">
    <property type="nucleotide sequence ID" value="NZ_CP062006.1"/>
</dbReference>
<protein>
    <submittedName>
        <fullName evidence="2">Uncharacterized protein</fullName>
    </submittedName>
</protein>
<keyword evidence="3" id="KW-1185">Reference proteome</keyword>
<dbReference type="Proteomes" id="UP000663942">
    <property type="component" value="Chromosome"/>
</dbReference>
<accession>A0ABX7SQY8</accession>
<dbReference type="EMBL" id="CP062006">
    <property type="protein sequence ID" value="QTC89210.1"/>
    <property type="molecule type" value="Genomic_DNA"/>
</dbReference>
<keyword evidence="1" id="KW-0812">Transmembrane</keyword>
<organism evidence="2 3">
    <name type="scientific">Brevundimonas pondensis</name>
    <dbReference type="NCBI Taxonomy" id="2774189"/>
    <lineage>
        <taxon>Bacteria</taxon>
        <taxon>Pseudomonadati</taxon>
        <taxon>Pseudomonadota</taxon>
        <taxon>Alphaproteobacteria</taxon>
        <taxon>Caulobacterales</taxon>
        <taxon>Caulobacteraceae</taxon>
        <taxon>Brevundimonas</taxon>
    </lineage>
</organism>
<feature type="transmembrane region" description="Helical" evidence="1">
    <location>
        <begin position="33"/>
        <end position="51"/>
    </location>
</feature>
<evidence type="ECO:0000256" key="1">
    <source>
        <dbReference type="SAM" id="Phobius"/>
    </source>
</evidence>
<keyword evidence="1" id="KW-0472">Membrane</keyword>
<gene>
    <name evidence="2" type="ORF">IFE19_07755</name>
</gene>